<accession>A0ABS0J8L3</accession>
<dbReference type="Pfam" id="PF00082">
    <property type="entry name" value="Peptidase_S8"/>
    <property type="match status" value="1"/>
</dbReference>
<dbReference type="Gene3D" id="3.40.50.200">
    <property type="entry name" value="Peptidase S8/S53 domain"/>
    <property type="match status" value="1"/>
</dbReference>
<keyword evidence="4" id="KW-1185">Reference proteome</keyword>
<organism evidence="3 4">
    <name type="scientific">Nitratidesulfovibrio oxamicus</name>
    <dbReference type="NCBI Taxonomy" id="32016"/>
    <lineage>
        <taxon>Bacteria</taxon>
        <taxon>Pseudomonadati</taxon>
        <taxon>Thermodesulfobacteriota</taxon>
        <taxon>Desulfovibrionia</taxon>
        <taxon>Desulfovibrionales</taxon>
        <taxon>Desulfovibrionaceae</taxon>
        <taxon>Nitratidesulfovibrio</taxon>
    </lineage>
</organism>
<evidence type="ECO:0000256" key="1">
    <source>
        <dbReference type="PROSITE-ProRule" id="PRU01240"/>
    </source>
</evidence>
<feature type="active site" description="Charge relay system" evidence="1">
    <location>
        <position position="282"/>
    </location>
</feature>
<feature type="active site" description="Charge relay system" evidence="1">
    <location>
        <position position="502"/>
    </location>
</feature>
<keyword evidence="1" id="KW-0378">Hydrolase</keyword>
<keyword evidence="1" id="KW-0645">Protease</keyword>
<evidence type="ECO:0000259" key="2">
    <source>
        <dbReference type="Pfam" id="PF00082"/>
    </source>
</evidence>
<dbReference type="CDD" id="cd04847">
    <property type="entry name" value="Peptidases_S8_Subtilisin_like_2"/>
    <property type="match status" value="1"/>
</dbReference>
<dbReference type="RefSeq" id="WP_116306624.1">
    <property type="nucleotide sequence ID" value="NZ_VRYY01000592.1"/>
</dbReference>
<proteinExistence type="inferred from homology"/>
<comment type="caution">
    <text evidence="3">The sequence shown here is derived from an EMBL/GenBank/DDBJ whole genome shotgun (WGS) entry which is preliminary data.</text>
</comment>
<evidence type="ECO:0000313" key="4">
    <source>
        <dbReference type="Proteomes" id="UP001194469"/>
    </source>
</evidence>
<dbReference type="InterPro" id="IPR000209">
    <property type="entry name" value="Peptidase_S8/S53_dom"/>
</dbReference>
<feature type="active site" description="Charge relay system" evidence="1">
    <location>
        <position position="313"/>
    </location>
</feature>
<reference evidence="3 4" key="1">
    <citation type="submission" date="2019-08" db="EMBL/GenBank/DDBJ databases">
        <authorList>
            <person name="Luo N."/>
        </authorList>
    </citation>
    <scope>NUCLEOTIDE SEQUENCE [LARGE SCALE GENOMIC DNA]</scope>
    <source>
        <strain evidence="3 4">NCIMB 9442</strain>
    </source>
</reference>
<name>A0ABS0J8L3_9BACT</name>
<keyword evidence="1" id="KW-0720">Serine protease</keyword>
<feature type="domain" description="Peptidase S8/S53" evidence="2">
    <location>
        <begin position="277"/>
        <end position="551"/>
    </location>
</feature>
<dbReference type="SUPFAM" id="SSF52743">
    <property type="entry name" value="Subtilisin-like"/>
    <property type="match status" value="1"/>
</dbReference>
<dbReference type="InterPro" id="IPR034074">
    <property type="entry name" value="Y4bN_pept_dom"/>
</dbReference>
<gene>
    <name evidence="3" type="ORF">FVW20_16005</name>
</gene>
<sequence length="773" mass="86419">MNQDKLPILAKGEQLAREVPYQGGFNDKDAVWTYEEAKSRLLPQLEATTLAAEAIPQNKRIKSGVFFAVDLDCNYIAKSYYPKQFFDKAQWELHGSIGITQTERNNRIFADPKTSRRLFFKATPEALKKSLIALKDDAFTTDQERKSIQRIYNIRMHEPAEKLININTDSPSILELIIHPLETDDWNTLLGILQEELTDKTYPMELFKWDMGARLGGPRFLPIRASKQIALALATLNPIRSIRPMPRVSFPRFSSSGKIAGPEIVKPIGIRAADLPYIGVFDGGVDTTIPQLGPWVTQEEITPQPATYESIAHGTAVCGAVLYGDKPQLATTPPAFRAKSFRVLPPPNPTSIPELDLYALVEAIEQTVRSDENQNIKTYVLSFGPDQPIEDKEIDYFTSTLDRLAFELDVLFVVAAGNAGEAASPWNRIQPPADIVNGLGIGAFVHTPDKKPVKTPYSCPGPGRSGNCVKPDLHMFGGDDKQPFTVFLAGDAGGCTATQGTSFAAPLACNLASHLLYRVDDYSTLTPQTAKALMIHKAITHDAWKPNWGWGALDYDITELTTCSKNKVTILYNGDLPIGRRTVLPIPLPSDTIGKKTIQLSWTVVYATDIAPSMPDEYTLGGADVKFRPHCDIYTYTVDKQPYTVNRELEAERFKALVESNVIGEHKLPKPESVNSKKFYLTEAERRKFGVWDTTKHYWTKFKHSRTLKDPMLDIHAQARSDWQYDKFRPRHIKYACVVTIETRAPIDIYSAIQAKIPALVPVQLRSTARVRV</sequence>
<dbReference type="InterPro" id="IPR036852">
    <property type="entry name" value="Peptidase_S8/S53_dom_sf"/>
</dbReference>
<evidence type="ECO:0000313" key="3">
    <source>
        <dbReference type="EMBL" id="MBG3878472.1"/>
    </source>
</evidence>
<dbReference type="Proteomes" id="UP001194469">
    <property type="component" value="Unassembled WGS sequence"/>
</dbReference>
<dbReference type="EMBL" id="VRYY01000592">
    <property type="protein sequence ID" value="MBG3878472.1"/>
    <property type="molecule type" value="Genomic_DNA"/>
</dbReference>
<dbReference type="PROSITE" id="PS51892">
    <property type="entry name" value="SUBTILASE"/>
    <property type="match status" value="1"/>
</dbReference>
<protein>
    <submittedName>
        <fullName evidence="3">S8 family peptidase</fullName>
    </submittedName>
</protein>
<comment type="similarity">
    <text evidence="1">Belongs to the peptidase S8 family.</text>
</comment>